<evidence type="ECO:0000313" key="3">
    <source>
        <dbReference type="Proteomes" id="UP000054107"/>
    </source>
</evidence>
<reference evidence="2 3" key="1">
    <citation type="submission" date="2014-09" db="EMBL/GenBank/DDBJ databases">
        <authorList>
            <person name="Ellenberger Sabrina"/>
        </authorList>
    </citation>
    <scope>NUCLEOTIDE SEQUENCE [LARGE SCALE GENOMIC DNA]</scope>
    <source>
        <strain evidence="2 3">CBS 412.66</strain>
    </source>
</reference>
<sequence length="142" mass="15623">LYTAMSSFAVPHSSSSTSRLSKRKRQLEEDENNSDGPDDQPTSRDASDEDNTDTLFPAASTSLSLSKEEIMPTAKRQRHLGAFVSSTSEEESDANAVVALPDGIEEQYGFKINPPPIGRPVRIYCDGKLHRQSSKQHHGSNF</sequence>
<protein>
    <submittedName>
        <fullName evidence="2">Uncharacterized protein</fullName>
    </submittedName>
</protein>
<dbReference type="AlphaFoldDB" id="A0A0B7MRC2"/>
<feature type="region of interest" description="Disordered" evidence="1">
    <location>
        <begin position="1"/>
        <end position="95"/>
    </location>
</feature>
<proteinExistence type="predicted"/>
<evidence type="ECO:0000256" key="1">
    <source>
        <dbReference type="SAM" id="MobiDB-lite"/>
    </source>
</evidence>
<accession>A0A0B7MRC2</accession>
<name>A0A0B7MRC2_9FUNG</name>
<dbReference type="OrthoDB" id="17102at2759"/>
<organism evidence="2 3">
    <name type="scientific">Parasitella parasitica</name>
    <dbReference type="NCBI Taxonomy" id="35722"/>
    <lineage>
        <taxon>Eukaryota</taxon>
        <taxon>Fungi</taxon>
        <taxon>Fungi incertae sedis</taxon>
        <taxon>Mucoromycota</taxon>
        <taxon>Mucoromycotina</taxon>
        <taxon>Mucoromycetes</taxon>
        <taxon>Mucorales</taxon>
        <taxon>Mucorineae</taxon>
        <taxon>Mucoraceae</taxon>
        <taxon>Parasitella</taxon>
    </lineage>
</organism>
<dbReference type="STRING" id="35722.A0A0B7MRC2"/>
<dbReference type="EMBL" id="LN719717">
    <property type="protein sequence ID" value="CEP08551.1"/>
    <property type="molecule type" value="Genomic_DNA"/>
</dbReference>
<evidence type="ECO:0000313" key="2">
    <source>
        <dbReference type="EMBL" id="CEP08551.1"/>
    </source>
</evidence>
<keyword evidence="3" id="KW-1185">Reference proteome</keyword>
<gene>
    <name evidence="2" type="primary">PARPA_01887.1 scaffold 1802</name>
</gene>
<feature type="compositionally biased region" description="Acidic residues" evidence="1">
    <location>
        <begin position="28"/>
        <end position="38"/>
    </location>
</feature>
<dbReference type="Proteomes" id="UP000054107">
    <property type="component" value="Unassembled WGS sequence"/>
</dbReference>
<feature type="non-terminal residue" evidence="2">
    <location>
        <position position="1"/>
    </location>
</feature>